<gene>
    <name evidence="3" type="ORF">ABID16_003447</name>
</gene>
<feature type="domain" description="Thiol:disulfide interchange protein DsbD N-terminal" evidence="2">
    <location>
        <begin position="54"/>
        <end position="154"/>
    </location>
</feature>
<evidence type="ECO:0000256" key="1">
    <source>
        <dbReference type="SAM" id="SignalP"/>
    </source>
</evidence>
<dbReference type="Pfam" id="PF11412">
    <property type="entry name" value="DsbD_N"/>
    <property type="match status" value="1"/>
</dbReference>
<keyword evidence="1" id="KW-0732">Signal</keyword>
<feature type="signal peptide" evidence="1">
    <location>
        <begin position="1"/>
        <end position="26"/>
    </location>
</feature>
<name>A0ABV2J2W6_9HYPH</name>
<evidence type="ECO:0000259" key="2">
    <source>
        <dbReference type="Pfam" id="PF11412"/>
    </source>
</evidence>
<evidence type="ECO:0000313" key="4">
    <source>
        <dbReference type="Proteomes" id="UP001549047"/>
    </source>
</evidence>
<dbReference type="EMBL" id="JBEPMB010000006">
    <property type="protein sequence ID" value="MET3615104.1"/>
    <property type="molecule type" value="Genomic_DNA"/>
</dbReference>
<reference evidence="3 4" key="1">
    <citation type="submission" date="2024-06" db="EMBL/GenBank/DDBJ databases">
        <title>Genomic Encyclopedia of Type Strains, Phase IV (KMG-IV): sequencing the most valuable type-strain genomes for metagenomic binning, comparative biology and taxonomic classification.</title>
        <authorList>
            <person name="Goeker M."/>
        </authorList>
    </citation>
    <scope>NUCLEOTIDE SEQUENCE [LARGE SCALE GENOMIC DNA]</scope>
    <source>
        <strain evidence="3 4">DSM 29780</strain>
    </source>
</reference>
<dbReference type="InterPro" id="IPR028250">
    <property type="entry name" value="DsbDN"/>
</dbReference>
<comment type="caution">
    <text evidence="3">The sequence shown here is derived from an EMBL/GenBank/DDBJ whole genome shotgun (WGS) entry which is preliminary data.</text>
</comment>
<keyword evidence="4" id="KW-1185">Reference proteome</keyword>
<sequence length="276" mass="28891">MLTKRFMMAALLALPSLCTMTLPVWSASSPWIGTKGGKLRLVALPPDGEGTIRGFVEITPEDGWHTYWKVPGSGGIPPQISLKEGGNARLEKVDFPAPRIFDDGNLRDFGYDARVMLPVTLKQDRPGQPSTIAASVFIGLCADICVPFQAEVSAKVAPDDKPKPAELALVNAANALLPEAPGTDFSVAEASATADGQGVVMKLRLPAGADVTTADIIAIGPDGQPLSRLMRRTSEAGTLFAEARLQGGSATSLAGKSLTILALAGSRAMETTVVLK</sequence>
<proteinExistence type="predicted"/>
<organism evidence="3 4">
    <name type="scientific">Rhizobium aquaticum</name>
    <dbReference type="NCBI Taxonomy" id="1549636"/>
    <lineage>
        <taxon>Bacteria</taxon>
        <taxon>Pseudomonadati</taxon>
        <taxon>Pseudomonadota</taxon>
        <taxon>Alphaproteobacteria</taxon>
        <taxon>Hyphomicrobiales</taxon>
        <taxon>Rhizobiaceae</taxon>
        <taxon>Rhizobium/Agrobacterium group</taxon>
        <taxon>Rhizobium</taxon>
    </lineage>
</organism>
<feature type="chain" id="PRO_5046239291" evidence="1">
    <location>
        <begin position="27"/>
        <end position="276"/>
    </location>
</feature>
<evidence type="ECO:0000313" key="3">
    <source>
        <dbReference type="EMBL" id="MET3615104.1"/>
    </source>
</evidence>
<dbReference type="RefSeq" id="WP_354557595.1">
    <property type="nucleotide sequence ID" value="NZ_JBEPMB010000006.1"/>
</dbReference>
<protein>
    <submittedName>
        <fullName evidence="3">DsbC/DsbD-like thiol-disulfide interchange protein</fullName>
    </submittedName>
</protein>
<accession>A0ABV2J2W6</accession>
<dbReference type="Proteomes" id="UP001549047">
    <property type="component" value="Unassembled WGS sequence"/>
</dbReference>